<dbReference type="CDD" id="cd01299">
    <property type="entry name" value="Met_dep_hydrolase_A"/>
    <property type="match status" value="1"/>
</dbReference>
<accession>A0A1L9S4T8</accession>
<dbReference type="Pfam" id="PF01979">
    <property type="entry name" value="Amidohydro_1"/>
    <property type="match status" value="1"/>
</dbReference>
<protein>
    <recommendedName>
        <fullName evidence="1">Amidohydrolase-related domain-containing protein</fullName>
    </recommendedName>
</protein>
<keyword evidence="3" id="KW-1185">Reference proteome</keyword>
<feature type="domain" description="Amidohydrolase-related" evidence="1">
    <location>
        <begin position="76"/>
        <end position="425"/>
    </location>
</feature>
<dbReference type="InterPro" id="IPR018228">
    <property type="entry name" value="DNase_TatD-rel_CS"/>
</dbReference>
<gene>
    <name evidence="2" type="ORF">ASPZODRAFT_77541</name>
</gene>
<dbReference type="GO" id="GO:0016810">
    <property type="term" value="F:hydrolase activity, acting on carbon-nitrogen (but not peptide) bonds"/>
    <property type="evidence" value="ECO:0007669"/>
    <property type="project" value="InterPro"/>
</dbReference>
<name>A0A1L9S4T8_9EURO</name>
<dbReference type="SUPFAM" id="SSF51556">
    <property type="entry name" value="Metallo-dependent hydrolases"/>
    <property type="match status" value="1"/>
</dbReference>
<dbReference type="PROSITE" id="PS01137">
    <property type="entry name" value="TATD_1"/>
    <property type="match status" value="1"/>
</dbReference>
<dbReference type="InterPro" id="IPR011059">
    <property type="entry name" value="Metal-dep_hydrolase_composite"/>
</dbReference>
<sequence length="446" mass="47509">MSELQAFVRPWLPVNSANASWVLKNAKLVDPVEGRILAPATIHLAGGEVRAVAIGDEPLVPAPAADAREVDVGGQYVCPGLIDSHVHINAVPGEPDLRQTLATPIEQVHFRMVYVCRDMLYRGFTTVRDCGGAPLALKEACAEWVIAGPRILLAGHALSQTGGHGDFRGAHDHTHDCAGSFVSGLGRVADGVPECLRVARDEIRCGADFLKIMGGGGVASPTDRLEHHQYTPEEIEAFVSVARNTGTYVTCHAYTPSAIRRAIEHGVLGIEHGNLLDRPTAQLMAAKGAFLTPTLIALRAMADESLVSYLPPANAAKNQHVLAAGLTALKLAHEEGVTLCYGSDLLGPLGKYQALEFEIRAQVLPAADILRSATVNPARMMGLADTIGQVKPGFRADLLLLQANPLEDITVLGRPETVTAVFKDGILCRDDRNLLGGGLLDSWAKL</sequence>
<evidence type="ECO:0000259" key="1">
    <source>
        <dbReference type="Pfam" id="PF01979"/>
    </source>
</evidence>
<dbReference type="GeneID" id="34616644"/>
<dbReference type="Gene3D" id="3.20.20.140">
    <property type="entry name" value="Metal-dependent hydrolases"/>
    <property type="match status" value="1"/>
</dbReference>
<dbReference type="SUPFAM" id="SSF51338">
    <property type="entry name" value="Composite domain of metallo-dependent hydrolases"/>
    <property type="match status" value="1"/>
</dbReference>
<evidence type="ECO:0000313" key="3">
    <source>
        <dbReference type="Proteomes" id="UP000184188"/>
    </source>
</evidence>
<dbReference type="AlphaFoldDB" id="A0A1L9S4T8"/>
<organism evidence="2 3">
    <name type="scientific">Penicilliopsis zonata CBS 506.65</name>
    <dbReference type="NCBI Taxonomy" id="1073090"/>
    <lineage>
        <taxon>Eukaryota</taxon>
        <taxon>Fungi</taxon>
        <taxon>Dikarya</taxon>
        <taxon>Ascomycota</taxon>
        <taxon>Pezizomycotina</taxon>
        <taxon>Eurotiomycetes</taxon>
        <taxon>Eurotiomycetidae</taxon>
        <taxon>Eurotiales</taxon>
        <taxon>Aspergillaceae</taxon>
        <taxon>Penicilliopsis</taxon>
    </lineage>
</organism>
<dbReference type="Gene3D" id="2.30.40.10">
    <property type="entry name" value="Urease, subunit C, domain 1"/>
    <property type="match status" value="1"/>
</dbReference>
<dbReference type="OrthoDB" id="5595695at2759"/>
<dbReference type="InterPro" id="IPR032466">
    <property type="entry name" value="Metal_Hydrolase"/>
</dbReference>
<dbReference type="VEuPathDB" id="FungiDB:ASPZODRAFT_77541"/>
<evidence type="ECO:0000313" key="2">
    <source>
        <dbReference type="EMBL" id="OJJ42167.1"/>
    </source>
</evidence>
<dbReference type="InterPro" id="IPR006680">
    <property type="entry name" value="Amidohydro-rel"/>
</dbReference>
<proteinExistence type="predicted"/>
<dbReference type="Proteomes" id="UP000184188">
    <property type="component" value="Unassembled WGS sequence"/>
</dbReference>
<dbReference type="RefSeq" id="XP_022576677.1">
    <property type="nucleotide sequence ID" value="XM_022730180.1"/>
</dbReference>
<reference evidence="3" key="1">
    <citation type="journal article" date="2017" name="Genome Biol.">
        <title>Comparative genomics reveals high biological diversity and specific adaptations in the industrially and medically important fungal genus Aspergillus.</title>
        <authorList>
            <person name="de Vries R.P."/>
            <person name="Riley R."/>
            <person name="Wiebenga A."/>
            <person name="Aguilar-Osorio G."/>
            <person name="Amillis S."/>
            <person name="Uchima C.A."/>
            <person name="Anderluh G."/>
            <person name="Asadollahi M."/>
            <person name="Askin M."/>
            <person name="Barry K."/>
            <person name="Battaglia E."/>
            <person name="Bayram O."/>
            <person name="Benocci T."/>
            <person name="Braus-Stromeyer S.A."/>
            <person name="Caldana C."/>
            <person name="Canovas D."/>
            <person name="Cerqueira G.C."/>
            <person name="Chen F."/>
            <person name="Chen W."/>
            <person name="Choi C."/>
            <person name="Clum A."/>
            <person name="Dos Santos R.A."/>
            <person name="Damasio A.R."/>
            <person name="Diallinas G."/>
            <person name="Emri T."/>
            <person name="Fekete E."/>
            <person name="Flipphi M."/>
            <person name="Freyberg S."/>
            <person name="Gallo A."/>
            <person name="Gournas C."/>
            <person name="Habgood R."/>
            <person name="Hainaut M."/>
            <person name="Harispe M.L."/>
            <person name="Henrissat B."/>
            <person name="Hilden K.S."/>
            <person name="Hope R."/>
            <person name="Hossain A."/>
            <person name="Karabika E."/>
            <person name="Karaffa L."/>
            <person name="Karanyi Z."/>
            <person name="Krasevec N."/>
            <person name="Kuo A."/>
            <person name="Kusch H."/>
            <person name="LaButti K."/>
            <person name="Lagendijk E.L."/>
            <person name="Lapidus A."/>
            <person name="Levasseur A."/>
            <person name="Lindquist E."/>
            <person name="Lipzen A."/>
            <person name="Logrieco A.F."/>
            <person name="MacCabe A."/>
            <person name="Maekelae M.R."/>
            <person name="Malavazi I."/>
            <person name="Melin P."/>
            <person name="Meyer V."/>
            <person name="Mielnichuk N."/>
            <person name="Miskei M."/>
            <person name="Molnar A.P."/>
            <person name="Mule G."/>
            <person name="Ngan C.Y."/>
            <person name="Orejas M."/>
            <person name="Orosz E."/>
            <person name="Ouedraogo J.P."/>
            <person name="Overkamp K.M."/>
            <person name="Park H.-S."/>
            <person name="Perrone G."/>
            <person name="Piumi F."/>
            <person name="Punt P.J."/>
            <person name="Ram A.F."/>
            <person name="Ramon A."/>
            <person name="Rauscher S."/>
            <person name="Record E."/>
            <person name="Riano-Pachon D.M."/>
            <person name="Robert V."/>
            <person name="Roehrig J."/>
            <person name="Ruller R."/>
            <person name="Salamov A."/>
            <person name="Salih N.S."/>
            <person name="Samson R.A."/>
            <person name="Sandor E."/>
            <person name="Sanguinetti M."/>
            <person name="Schuetze T."/>
            <person name="Sepcic K."/>
            <person name="Shelest E."/>
            <person name="Sherlock G."/>
            <person name="Sophianopoulou V."/>
            <person name="Squina F.M."/>
            <person name="Sun H."/>
            <person name="Susca A."/>
            <person name="Todd R.B."/>
            <person name="Tsang A."/>
            <person name="Unkles S.E."/>
            <person name="van de Wiele N."/>
            <person name="van Rossen-Uffink D."/>
            <person name="Oliveira J.V."/>
            <person name="Vesth T.C."/>
            <person name="Visser J."/>
            <person name="Yu J.-H."/>
            <person name="Zhou M."/>
            <person name="Andersen M.R."/>
            <person name="Archer D.B."/>
            <person name="Baker S.E."/>
            <person name="Benoit I."/>
            <person name="Brakhage A.A."/>
            <person name="Braus G.H."/>
            <person name="Fischer R."/>
            <person name="Frisvad J.C."/>
            <person name="Goldman G.H."/>
            <person name="Houbraken J."/>
            <person name="Oakley B."/>
            <person name="Pocsi I."/>
            <person name="Scazzocchio C."/>
            <person name="Seiboth B."/>
            <person name="vanKuyk P.A."/>
            <person name="Wortman J."/>
            <person name="Dyer P.S."/>
            <person name="Grigoriev I.V."/>
        </authorList>
    </citation>
    <scope>NUCLEOTIDE SEQUENCE [LARGE SCALE GENOMIC DNA]</scope>
    <source>
        <strain evidence="3">CBS 506.65</strain>
    </source>
</reference>
<dbReference type="InterPro" id="IPR057744">
    <property type="entry name" value="OTAase-like"/>
</dbReference>
<dbReference type="PANTHER" id="PTHR43135:SF3">
    <property type="entry name" value="ALPHA-D-RIBOSE 1-METHYLPHOSPHONATE 5-TRIPHOSPHATE DIPHOSPHATASE"/>
    <property type="match status" value="1"/>
</dbReference>
<dbReference type="PANTHER" id="PTHR43135">
    <property type="entry name" value="ALPHA-D-RIBOSE 1-METHYLPHOSPHONATE 5-TRIPHOSPHATE DIPHOSPHATASE"/>
    <property type="match status" value="1"/>
</dbReference>
<dbReference type="EMBL" id="KV878366">
    <property type="protein sequence ID" value="OJJ42167.1"/>
    <property type="molecule type" value="Genomic_DNA"/>
</dbReference>
<dbReference type="InterPro" id="IPR051781">
    <property type="entry name" value="Metallo-dep_Hydrolase"/>
</dbReference>